<evidence type="ECO:0000313" key="1">
    <source>
        <dbReference type="EMBL" id="KAG0249636.1"/>
    </source>
</evidence>
<comment type="caution">
    <text evidence="1">The sequence shown here is derived from an EMBL/GenBank/DDBJ whole genome shotgun (WGS) entry which is preliminary data.</text>
</comment>
<protein>
    <submittedName>
        <fullName evidence="1">Uncharacterized protein</fullName>
    </submittedName>
</protein>
<dbReference type="AlphaFoldDB" id="A0A9P6PPU2"/>
<name>A0A9P6PPU2_9FUNG</name>
<dbReference type="EMBL" id="JAAAJB010000969">
    <property type="protein sequence ID" value="KAG0249636.1"/>
    <property type="molecule type" value="Genomic_DNA"/>
</dbReference>
<reference evidence="1" key="1">
    <citation type="journal article" date="2020" name="Fungal Divers.">
        <title>Resolving the Mortierellaceae phylogeny through synthesis of multi-gene phylogenetics and phylogenomics.</title>
        <authorList>
            <person name="Vandepol N."/>
            <person name="Liber J."/>
            <person name="Desiro A."/>
            <person name="Na H."/>
            <person name="Kennedy M."/>
            <person name="Barry K."/>
            <person name="Grigoriev I.V."/>
            <person name="Miller A.N."/>
            <person name="O'Donnell K."/>
            <person name="Stajich J.E."/>
            <person name="Bonito G."/>
        </authorList>
    </citation>
    <scope>NUCLEOTIDE SEQUENCE</scope>
    <source>
        <strain evidence="1">BC1065</strain>
    </source>
</reference>
<accession>A0A9P6PPU2</accession>
<gene>
    <name evidence="1" type="ORF">DFQ27_009889</name>
</gene>
<proteinExistence type="predicted"/>
<keyword evidence="2" id="KW-1185">Reference proteome</keyword>
<dbReference type="Proteomes" id="UP000807716">
    <property type="component" value="Unassembled WGS sequence"/>
</dbReference>
<organism evidence="1 2">
    <name type="scientific">Actinomortierella ambigua</name>
    <dbReference type="NCBI Taxonomy" id="1343610"/>
    <lineage>
        <taxon>Eukaryota</taxon>
        <taxon>Fungi</taxon>
        <taxon>Fungi incertae sedis</taxon>
        <taxon>Mucoromycota</taxon>
        <taxon>Mortierellomycotina</taxon>
        <taxon>Mortierellomycetes</taxon>
        <taxon>Mortierellales</taxon>
        <taxon>Mortierellaceae</taxon>
        <taxon>Actinomortierella</taxon>
    </lineage>
</organism>
<sequence length="326" mass="36864">MSKRSLNLNEPAIVTKKSKEEDWKATIMSIRPRVNKQFADFINHDDTCDLEDCLNEKPNDEDLKLEDSMKSMTPACRAMFWCSLTLIKMYMKKPAGEKRRGLLLDAGASDKDMLDIPATLAQIASTTIEWRNFPQHRCSEILMYLAGKLQKMEFDDFRKLLSTKKGAAVQGSLEETVYSALDFICDEIHYRPASDTESSETECVDLWRGVLIRLTGGNAKFELRTGELMLSCSKSERLRQKNELVELHNMSGAGKKTDLTFYLVGTFWRIALSNFEFKKSGASKSAMATQNGNNTLHGCSILQSHERNMVDETSVIMADIKGMPKL</sequence>
<evidence type="ECO:0000313" key="2">
    <source>
        <dbReference type="Proteomes" id="UP000807716"/>
    </source>
</evidence>